<dbReference type="InParanoid" id="A0A669CHJ1"/>
<feature type="region of interest" description="Disordered" evidence="1">
    <location>
        <begin position="1"/>
        <end position="146"/>
    </location>
</feature>
<keyword evidence="4" id="KW-1185">Reference proteome</keyword>
<dbReference type="GeneTree" id="ENSGT00940000177276"/>
<keyword evidence="2" id="KW-0812">Transmembrane</keyword>
<name>A0A669CHJ1_ORENI</name>
<evidence type="ECO:0000313" key="3">
    <source>
        <dbReference type="Ensembl" id="ENSONIP00000047359.1"/>
    </source>
</evidence>
<evidence type="ECO:0000256" key="1">
    <source>
        <dbReference type="SAM" id="MobiDB-lite"/>
    </source>
</evidence>
<sequence length="245" mass="26536">MTIKTKWLESPAGTEGWTGPSDPPVDAEGWCGSPEPPAGTESWTGPSDPPVDAEGWCGSPEPPAGTESWTEPQWEQKAGRAPRTLQRRQTKAGAVLQIPQWEQKAGRAPRTLQQRQTKAGRAPGEAEDLEAGPDEDGTAGDETDCGDGVGTADGGTAGDGVGAADGCGWTGPSDPFLNFFFFLTGLAGERLVDRLLLDWWRKLEYPEKTHADTGRLQTTASLFNVIFLKLLFCFLCMVQFRYHLR</sequence>
<keyword evidence="2" id="KW-0472">Membrane</keyword>
<feature type="compositionally biased region" description="Acidic residues" evidence="1">
    <location>
        <begin position="125"/>
        <end position="145"/>
    </location>
</feature>
<evidence type="ECO:0000256" key="2">
    <source>
        <dbReference type="SAM" id="Phobius"/>
    </source>
</evidence>
<accession>A0A669CHJ1</accession>
<dbReference type="AlphaFoldDB" id="A0A669CHJ1"/>
<reference evidence="3" key="2">
    <citation type="submission" date="2025-08" db="UniProtKB">
        <authorList>
            <consortium name="Ensembl"/>
        </authorList>
    </citation>
    <scope>IDENTIFICATION</scope>
</reference>
<protein>
    <submittedName>
        <fullName evidence="3">Uncharacterized protein</fullName>
    </submittedName>
</protein>
<keyword evidence="2" id="KW-1133">Transmembrane helix</keyword>
<feature type="transmembrane region" description="Helical" evidence="2">
    <location>
        <begin position="222"/>
        <end position="240"/>
    </location>
</feature>
<evidence type="ECO:0000313" key="4">
    <source>
        <dbReference type="Proteomes" id="UP000005207"/>
    </source>
</evidence>
<organism evidence="3 4">
    <name type="scientific">Oreochromis niloticus</name>
    <name type="common">Nile tilapia</name>
    <name type="synonym">Tilapia nilotica</name>
    <dbReference type="NCBI Taxonomy" id="8128"/>
    <lineage>
        <taxon>Eukaryota</taxon>
        <taxon>Metazoa</taxon>
        <taxon>Chordata</taxon>
        <taxon>Craniata</taxon>
        <taxon>Vertebrata</taxon>
        <taxon>Euteleostomi</taxon>
        <taxon>Actinopterygii</taxon>
        <taxon>Neopterygii</taxon>
        <taxon>Teleostei</taxon>
        <taxon>Neoteleostei</taxon>
        <taxon>Acanthomorphata</taxon>
        <taxon>Ovalentaria</taxon>
        <taxon>Cichlomorphae</taxon>
        <taxon>Cichliformes</taxon>
        <taxon>Cichlidae</taxon>
        <taxon>African cichlids</taxon>
        <taxon>Pseudocrenilabrinae</taxon>
        <taxon>Oreochromini</taxon>
        <taxon>Oreochromis</taxon>
    </lineage>
</organism>
<reference evidence="3" key="3">
    <citation type="submission" date="2025-09" db="UniProtKB">
        <authorList>
            <consortium name="Ensembl"/>
        </authorList>
    </citation>
    <scope>IDENTIFICATION</scope>
</reference>
<reference evidence="4" key="1">
    <citation type="submission" date="2012-01" db="EMBL/GenBank/DDBJ databases">
        <title>The Genome Sequence of Oreochromis niloticus (Nile Tilapia).</title>
        <authorList>
            <consortium name="Broad Institute Genome Assembly Team"/>
            <consortium name="Broad Institute Sequencing Platform"/>
            <person name="Di Palma F."/>
            <person name="Johnson J."/>
            <person name="Lander E.S."/>
            <person name="Lindblad-Toh K."/>
        </authorList>
    </citation>
    <scope>NUCLEOTIDE SEQUENCE [LARGE SCALE GENOMIC DNA]</scope>
</reference>
<dbReference type="Proteomes" id="UP000005207">
    <property type="component" value="Linkage group LG2"/>
</dbReference>
<dbReference type="Ensembl" id="ENSONIT00000056629.1">
    <property type="protein sequence ID" value="ENSONIP00000047359.1"/>
    <property type="gene ID" value="ENSONIG00000028405.1"/>
</dbReference>
<proteinExistence type="predicted"/>